<keyword evidence="3 6" id="KW-0812">Transmembrane</keyword>
<evidence type="ECO:0000256" key="1">
    <source>
        <dbReference type="ARBA" id="ARBA00004651"/>
    </source>
</evidence>
<gene>
    <name evidence="8" type="ORF">Q8947_11970</name>
</gene>
<dbReference type="Proteomes" id="UP001232156">
    <property type="component" value="Unassembled WGS sequence"/>
</dbReference>
<dbReference type="EMBL" id="JAUZQE010000033">
    <property type="protein sequence ID" value="MDR4126696.1"/>
    <property type="molecule type" value="Genomic_DNA"/>
</dbReference>
<dbReference type="PANTHER" id="PTHR30619:SF1">
    <property type="entry name" value="RECOMBINATION PROTEIN 2"/>
    <property type="match status" value="1"/>
</dbReference>
<dbReference type="InterPro" id="IPR004477">
    <property type="entry name" value="ComEC_N"/>
</dbReference>
<evidence type="ECO:0000313" key="9">
    <source>
        <dbReference type="Proteomes" id="UP001232156"/>
    </source>
</evidence>
<protein>
    <submittedName>
        <fullName evidence="8">DNA internalization-related competence protein ComEC/Rec2</fullName>
    </submittedName>
</protein>
<feature type="domain" description="Metallo-beta-lactamase" evidence="7">
    <location>
        <begin position="570"/>
        <end position="774"/>
    </location>
</feature>
<feature type="transmembrane region" description="Helical" evidence="6">
    <location>
        <begin position="311"/>
        <end position="332"/>
    </location>
</feature>
<dbReference type="InterPro" id="IPR052159">
    <property type="entry name" value="Competence_DNA_uptake"/>
</dbReference>
<dbReference type="NCBIfam" id="TIGR00361">
    <property type="entry name" value="ComEC_Rec2"/>
    <property type="match status" value="1"/>
</dbReference>
<dbReference type="Pfam" id="PF13567">
    <property type="entry name" value="DUF4131"/>
    <property type="match status" value="1"/>
</dbReference>
<dbReference type="CDD" id="cd07731">
    <property type="entry name" value="ComA-like_MBL-fold"/>
    <property type="match status" value="1"/>
</dbReference>
<evidence type="ECO:0000256" key="6">
    <source>
        <dbReference type="SAM" id="Phobius"/>
    </source>
</evidence>
<keyword evidence="5 6" id="KW-0472">Membrane</keyword>
<feature type="transmembrane region" description="Helical" evidence="6">
    <location>
        <begin position="20"/>
        <end position="37"/>
    </location>
</feature>
<dbReference type="SUPFAM" id="SSF56281">
    <property type="entry name" value="Metallo-hydrolase/oxidoreductase"/>
    <property type="match status" value="1"/>
</dbReference>
<evidence type="ECO:0000259" key="7">
    <source>
        <dbReference type="SMART" id="SM00849"/>
    </source>
</evidence>
<name>A0ABU1D8M0_9BURK</name>
<feature type="transmembrane region" description="Helical" evidence="6">
    <location>
        <begin position="381"/>
        <end position="399"/>
    </location>
</feature>
<keyword evidence="4 6" id="KW-1133">Transmembrane helix</keyword>
<evidence type="ECO:0000313" key="8">
    <source>
        <dbReference type="EMBL" id="MDR4126696.1"/>
    </source>
</evidence>
<feature type="transmembrane region" description="Helical" evidence="6">
    <location>
        <begin position="58"/>
        <end position="78"/>
    </location>
</feature>
<comment type="subcellular location">
    <subcellularLocation>
        <location evidence="1">Cell membrane</location>
        <topology evidence="1">Multi-pass membrane protein</topology>
    </subcellularLocation>
</comment>
<feature type="transmembrane region" description="Helical" evidence="6">
    <location>
        <begin position="450"/>
        <end position="473"/>
    </location>
</feature>
<reference evidence="8 9" key="1">
    <citation type="submission" date="2023-08" db="EMBL/GenBank/DDBJ databases">
        <title>Alcaligenaceae gen. nov., a novel taxon isolated from the sludge of Yixing Pesticide Factory.</title>
        <authorList>
            <person name="Ruan L."/>
        </authorList>
    </citation>
    <scope>NUCLEOTIDE SEQUENCE [LARGE SCALE GENOMIC DNA]</scope>
    <source>
        <strain evidence="8 9">LG-2</strain>
    </source>
</reference>
<evidence type="ECO:0000256" key="2">
    <source>
        <dbReference type="ARBA" id="ARBA00022475"/>
    </source>
</evidence>
<feature type="transmembrane region" description="Helical" evidence="6">
    <location>
        <begin position="514"/>
        <end position="531"/>
    </location>
</feature>
<sequence>MQLLPALPPRLQFGLTPPETLLMGLMFVAVLGAACCCRVRRSVASRTGTMRSPGAVNIGVATACITLFALTGFIYGAARAELRLSDALDPANEDKVTRVVLRVAELPRLGSESRLFVADVLSSVPDGVPSRIQVRWNSTRYSGPYGPRAGKPPEAFPEIVPGQVWRMALVLRKPHGARNPGGFDYEGHVFAQGIRASGTVRGTPVLLGDEPWAGLAIAAQRARHVVREAMLPHIGELRWGGVLLALAIGDQASVGPNDWITFNRSGLTHLVSISGSHVTMIAALAGMLVNVLWRRLRWRGRVLAERLPAQLAAATVALVVAWLYCLLAGWGVPARRTFVMLAVLAVSLSLRVPLQPTHVLALAAFAVVLLDPWSLLSSGFWLSFLAVYVLMASTGWWGSETAAPQTALRRGWLGVLHAAARLQLAITLALLPVLALLFSEISLVSPLANAYAIPVIGLLVTPLALLLAGLSLVPGAEGAAGGLAVVAHGLLQVCMWPTQWLAALPGASVPVAAAPWWATAFALVGVAIALLPRGFPYRSMGWAFMLPVLTWVPPRPAPGDWALHALDVGQGSAVVVQTARHVVVFDTGARYSPDADAAQRVVVPFLRSRGIHRVDMLVVSHGDMDHVGGTRSLLDALPVQQAYASFDLEAWLVHETRTLVQRAPAVGRQQLTDAGSSGPGTSVISQPPLPRAVNACAYSDLGVADGVRFQFLWPLESGHLDLRAGSRDRNRRSCVLRVQGAHHAVLLPGDIGADEEHALVERGLYGADVVLAAHHGSRHSSAQAFVTTLQAQHAVAQAARWNRYGHPAAAVRRRWQAHGASFWETGRHGAVTVRSQGGELSVQAERLRRPRYWSPGGGID</sequence>
<feature type="transmembrane region" description="Helical" evidence="6">
    <location>
        <begin position="270"/>
        <end position="291"/>
    </location>
</feature>
<dbReference type="InterPro" id="IPR036866">
    <property type="entry name" value="RibonucZ/Hydroxyglut_hydro"/>
</dbReference>
<dbReference type="InterPro" id="IPR004797">
    <property type="entry name" value="Competence_ComEC/Rec2"/>
</dbReference>
<keyword evidence="2" id="KW-1003">Cell membrane</keyword>
<organism evidence="8 9">
    <name type="scientific">Yanghanlia caeni</name>
    <dbReference type="NCBI Taxonomy" id="3064283"/>
    <lineage>
        <taxon>Bacteria</taxon>
        <taxon>Pseudomonadati</taxon>
        <taxon>Pseudomonadota</taxon>
        <taxon>Betaproteobacteria</taxon>
        <taxon>Burkholderiales</taxon>
        <taxon>Alcaligenaceae</taxon>
        <taxon>Yanghanlia</taxon>
    </lineage>
</organism>
<feature type="transmembrane region" description="Helical" evidence="6">
    <location>
        <begin position="359"/>
        <end position="375"/>
    </location>
</feature>
<evidence type="ECO:0000256" key="4">
    <source>
        <dbReference type="ARBA" id="ARBA00022989"/>
    </source>
</evidence>
<feature type="transmembrane region" description="Helical" evidence="6">
    <location>
        <begin position="411"/>
        <end position="438"/>
    </location>
</feature>
<dbReference type="Gene3D" id="3.60.15.10">
    <property type="entry name" value="Ribonuclease Z/Hydroxyacylglutathione hydrolase-like"/>
    <property type="match status" value="1"/>
</dbReference>
<dbReference type="Pfam" id="PF03772">
    <property type="entry name" value="Competence"/>
    <property type="match status" value="1"/>
</dbReference>
<dbReference type="InterPro" id="IPR001279">
    <property type="entry name" value="Metallo-B-lactamas"/>
</dbReference>
<dbReference type="SMART" id="SM00849">
    <property type="entry name" value="Lactamase_B"/>
    <property type="match status" value="1"/>
</dbReference>
<keyword evidence="9" id="KW-1185">Reference proteome</keyword>
<dbReference type="Pfam" id="PF00753">
    <property type="entry name" value="Lactamase_B"/>
    <property type="match status" value="1"/>
</dbReference>
<dbReference type="InterPro" id="IPR025405">
    <property type="entry name" value="DUF4131"/>
</dbReference>
<dbReference type="InterPro" id="IPR035681">
    <property type="entry name" value="ComA-like_MBL"/>
</dbReference>
<evidence type="ECO:0000256" key="3">
    <source>
        <dbReference type="ARBA" id="ARBA00022692"/>
    </source>
</evidence>
<dbReference type="NCBIfam" id="TIGR00360">
    <property type="entry name" value="ComEC_N-term"/>
    <property type="match status" value="1"/>
</dbReference>
<dbReference type="PANTHER" id="PTHR30619">
    <property type="entry name" value="DNA INTERNALIZATION/COMPETENCE PROTEIN COMEC/REC2"/>
    <property type="match status" value="1"/>
</dbReference>
<accession>A0ABU1D8M0</accession>
<proteinExistence type="predicted"/>
<dbReference type="RefSeq" id="WP_347287390.1">
    <property type="nucleotide sequence ID" value="NZ_JAUZQE010000033.1"/>
</dbReference>
<comment type="caution">
    <text evidence="8">The sequence shown here is derived from an EMBL/GenBank/DDBJ whole genome shotgun (WGS) entry which is preliminary data.</text>
</comment>
<evidence type="ECO:0000256" key="5">
    <source>
        <dbReference type="ARBA" id="ARBA00023136"/>
    </source>
</evidence>